<reference evidence="17 18" key="1">
    <citation type="submission" date="2016-05" db="EMBL/GenBank/DDBJ databases">
        <authorList>
            <person name="Gu J."/>
        </authorList>
    </citation>
    <scope>NUCLEOTIDE SEQUENCE [LARGE SCALE GENOMIC DNA]</scope>
    <source>
        <strain evidence="17 18">ACCC40021</strain>
    </source>
</reference>
<dbReference type="Proteomes" id="UP000187191">
    <property type="component" value="Chromosome"/>
</dbReference>
<dbReference type="PRINTS" id="PR00110">
    <property type="entry name" value="ALPHAAMYLASE"/>
</dbReference>
<proteinExistence type="inferred from homology"/>
<dbReference type="InterPro" id="IPR006311">
    <property type="entry name" value="TAT_signal"/>
</dbReference>
<dbReference type="CDD" id="cd11317">
    <property type="entry name" value="AmyAc_bac_euk_AmyA"/>
    <property type="match status" value="1"/>
</dbReference>
<evidence type="ECO:0000259" key="15">
    <source>
        <dbReference type="SMART" id="SM00632"/>
    </source>
</evidence>
<evidence type="ECO:0000256" key="1">
    <source>
        <dbReference type="ARBA" id="ARBA00000548"/>
    </source>
</evidence>
<comment type="catalytic activity">
    <reaction evidence="1 12">
        <text>Endohydrolysis of (1-&gt;4)-alpha-D-glucosidic linkages in polysaccharides containing three or more (1-&gt;4)-alpha-linked D-glucose units.</text>
        <dbReference type="EC" id="3.2.1.1"/>
    </reaction>
</comment>
<keyword evidence="18" id="KW-1185">Reference proteome</keyword>
<dbReference type="Pfam" id="PF00128">
    <property type="entry name" value="Alpha-amylase"/>
    <property type="match status" value="1"/>
</dbReference>
<dbReference type="GO" id="GO:0016798">
    <property type="term" value="F:hydrolase activity, acting on glycosyl bonds"/>
    <property type="evidence" value="ECO:0007669"/>
    <property type="project" value="UniProtKB-KW"/>
</dbReference>
<keyword evidence="6" id="KW-0479">Metal-binding</keyword>
<accession>A0ABM6GMJ4</accession>
<dbReference type="Pfam" id="PF02806">
    <property type="entry name" value="Alpha-amylase_C"/>
    <property type="match status" value="1"/>
</dbReference>
<dbReference type="InterPro" id="IPR006048">
    <property type="entry name" value="A-amylase/branching_C"/>
</dbReference>
<name>A0ABM6GMJ4_9ACTN</name>
<feature type="domain" description="Alpha-amylase C-terminal" evidence="15">
    <location>
        <begin position="406"/>
        <end position="482"/>
    </location>
</feature>
<keyword evidence="10 12" id="KW-0326">Glycosidase</keyword>
<dbReference type="SUPFAM" id="SSF51445">
    <property type="entry name" value="(Trans)glycosidases"/>
    <property type="match status" value="1"/>
</dbReference>
<dbReference type="PANTHER" id="PTHR43447">
    <property type="entry name" value="ALPHA-AMYLASE"/>
    <property type="match status" value="1"/>
</dbReference>
<organism evidence="17 18">
    <name type="scientific">Streptomyces alfalfae</name>
    <dbReference type="NCBI Taxonomy" id="1642299"/>
    <lineage>
        <taxon>Bacteria</taxon>
        <taxon>Bacillati</taxon>
        <taxon>Actinomycetota</taxon>
        <taxon>Actinomycetes</taxon>
        <taxon>Kitasatosporales</taxon>
        <taxon>Streptomycetaceae</taxon>
        <taxon>Streptomyces</taxon>
    </lineage>
</organism>
<dbReference type="Gene3D" id="3.20.20.80">
    <property type="entry name" value="Glycosidases"/>
    <property type="match status" value="1"/>
</dbReference>
<feature type="signal peptide" evidence="14">
    <location>
        <begin position="1"/>
        <end position="34"/>
    </location>
</feature>
<dbReference type="InterPro" id="IPR006047">
    <property type="entry name" value="GH13_cat_dom"/>
</dbReference>
<feature type="chain" id="PRO_5045314611" description="Alpha-amylase" evidence="14">
    <location>
        <begin position="35"/>
        <end position="485"/>
    </location>
</feature>
<dbReference type="InterPro" id="IPR006046">
    <property type="entry name" value="Alpha_amylase"/>
</dbReference>
<dbReference type="Gene3D" id="2.60.40.1180">
    <property type="entry name" value="Golgi alpha-mannosidase II"/>
    <property type="match status" value="1"/>
</dbReference>
<dbReference type="EC" id="3.2.1.1" evidence="4 12"/>
<keyword evidence="14" id="KW-0732">Signal</keyword>
<evidence type="ECO:0000256" key="4">
    <source>
        <dbReference type="ARBA" id="ARBA00012595"/>
    </source>
</evidence>
<evidence type="ECO:0000256" key="13">
    <source>
        <dbReference type="SAM" id="MobiDB-lite"/>
    </source>
</evidence>
<evidence type="ECO:0000256" key="10">
    <source>
        <dbReference type="ARBA" id="ARBA00023295"/>
    </source>
</evidence>
<feature type="compositionally biased region" description="Low complexity" evidence="13">
    <location>
        <begin position="31"/>
        <end position="52"/>
    </location>
</feature>
<evidence type="ECO:0000256" key="11">
    <source>
        <dbReference type="RuleBase" id="RU003615"/>
    </source>
</evidence>
<dbReference type="EMBL" id="CP015588">
    <property type="protein sequence ID" value="APY84940.1"/>
    <property type="molecule type" value="Genomic_DNA"/>
</dbReference>
<dbReference type="InterPro" id="IPR017853">
    <property type="entry name" value="GH"/>
</dbReference>
<feature type="region of interest" description="Disordered" evidence="13">
    <location>
        <begin position="31"/>
        <end position="54"/>
    </location>
</feature>
<keyword evidence="8" id="KW-0106">Calcium</keyword>
<evidence type="ECO:0000256" key="2">
    <source>
        <dbReference type="ARBA" id="ARBA00001913"/>
    </source>
</evidence>
<dbReference type="SMART" id="SM00632">
    <property type="entry name" value="Aamy_C"/>
    <property type="match status" value="1"/>
</dbReference>
<evidence type="ECO:0000313" key="17">
    <source>
        <dbReference type="EMBL" id="APY84940.1"/>
    </source>
</evidence>
<dbReference type="InterPro" id="IPR031319">
    <property type="entry name" value="A-amylase_C"/>
</dbReference>
<evidence type="ECO:0000256" key="7">
    <source>
        <dbReference type="ARBA" id="ARBA00022801"/>
    </source>
</evidence>
<evidence type="ECO:0000256" key="14">
    <source>
        <dbReference type="SAM" id="SignalP"/>
    </source>
</evidence>
<evidence type="ECO:0000256" key="3">
    <source>
        <dbReference type="ARBA" id="ARBA00008061"/>
    </source>
</evidence>
<keyword evidence="7 12" id="KW-0378">Hydrolase</keyword>
<evidence type="ECO:0000256" key="12">
    <source>
        <dbReference type="RuleBase" id="RU361134"/>
    </source>
</evidence>
<sequence length="485" mass="50735">MYGRTARSRRRAALATALVAAAAGSLGAGARAQAAPGSTPAPAHAAASAPAKAKAKTEAGGKGVTAVMFEWKFDSIAQACTDTLGPAGYGYVQTSPPQERLTGPSWWTAYQPVSYKIASRLGDRDAFKSMVDTCHKAGVKVVADAVINHMTNAQGTGSGGTEFTKYDYPGVYGARDMDNCQRDIKDYTQREESQNCELGGLADLDTGEDHVRDSIAGYLNDLLGLGVDGFRVDAAKHIPADDLKAIKARLTNPDVPWKQETLPGPGEQVQPGEYLGTGLAQEFTYAYTLKGAFESGGLAGLKNIADGKLPSGSAGVFVANHDTERQGNVLTYKQGAPYTLAHVFMLAFPYGSPDVHSGYAFANKDDGPPADGKADCSGDAWVCQHAQKEITAMVGFRNAVGDAELTDWWDDSGSAIAFGRGTKGFVAVNGGDGELERTFQTSLPAGEYCDVQAGKPVTVDDGGKLTATVAAKSALALHADARSCA</sequence>
<evidence type="ECO:0000256" key="9">
    <source>
        <dbReference type="ARBA" id="ARBA00023277"/>
    </source>
</evidence>
<evidence type="ECO:0000256" key="5">
    <source>
        <dbReference type="ARBA" id="ARBA00017303"/>
    </source>
</evidence>
<comment type="similarity">
    <text evidence="3 11">Belongs to the glycosyl hydrolase 13 family.</text>
</comment>
<evidence type="ECO:0000259" key="16">
    <source>
        <dbReference type="SMART" id="SM00642"/>
    </source>
</evidence>
<dbReference type="PROSITE" id="PS51318">
    <property type="entry name" value="TAT"/>
    <property type="match status" value="1"/>
</dbReference>
<evidence type="ECO:0000313" key="18">
    <source>
        <dbReference type="Proteomes" id="UP000187191"/>
    </source>
</evidence>
<dbReference type="InterPro" id="IPR013780">
    <property type="entry name" value="Glyco_hydro_b"/>
</dbReference>
<feature type="domain" description="Glycosyl hydrolase family 13 catalytic" evidence="16">
    <location>
        <begin position="63"/>
        <end position="397"/>
    </location>
</feature>
<dbReference type="SMART" id="SM00642">
    <property type="entry name" value="Aamy"/>
    <property type="match status" value="1"/>
</dbReference>
<evidence type="ECO:0000256" key="8">
    <source>
        <dbReference type="ARBA" id="ARBA00022837"/>
    </source>
</evidence>
<evidence type="ECO:0000256" key="6">
    <source>
        <dbReference type="ARBA" id="ARBA00022723"/>
    </source>
</evidence>
<protein>
    <recommendedName>
        <fullName evidence="5 12">Alpha-amylase</fullName>
        <ecNumber evidence="4 12">3.2.1.1</ecNumber>
    </recommendedName>
</protein>
<gene>
    <name evidence="17" type="ORF">A7J05_03520</name>
</gene>
<comment type="cofactor">
    <cofactor evidence="2">
        <name>Ca(2+)</name>
        <dbReference type="ChEBI" id="CHEBI:29108"/>
    </cofactor>
</comment>
<keyword evidence="9 12" id="KW-0119">Carbohydrate metabolism</keyword>
<dbReference type="SUPFAM" id="SSF51011">
    <property type="entry name" value="Glycosyl hydrolase domain"/>
    <property type="match status" value="1"/>
</dbReference>